<keyword evidence="2" id="KW-1185">Reference proteome</keyword>
<reference evidence="1 2" key="1">
    <citation type="journal article" date="2019" name="Microorganisms">
        <title>Systematic Affiliation and Genome Analysis of Subtercola vilae DB165(T) with Particular Emphasis on Cold Adaptation of an Isolate from a High-Altitude Cold Volcano Lake.</title>
        <authorList>
            <person name="Villalobos A.S."/>
            <person name="Wiese J."/>
            <person name="Imhoff J.F."/>
            <person name="Dorador C."/>
            <person name="Keller A."/>
            <person name="Hentschel U."/>
        </authorList>
    </citation>
    <scope>NUCLEOTIDE SEQUENCE [LARGE SCALE GENOMIC DNA]</scope>
    <source>
        <strain evidence="1 2">DB165</strain>
    </source>
</reference>
<comment type="caution">
    <text evidence="1">The sequence shown here is derived from an EMBL/GenBank/DDBJ whole genome shotgun (WGS) entry which is preliminary data.</text>
</comment>
<accession>A0A4V4REE3</accession>
<evidence type="ECO:0008006" key="3">
    <source>
        <dbReference type="Google" id="ProtNLM"/>
    </source>
</evidence>
<proteinExistence type="predicted"/>
<evidence type="ECO:0000313" key="1">
    <source>
        <dbReference type="EMBL" id="TIH33674.1"/>
    </source>
</evidence>
<dbReference type="AlphaFoldDB" id="A0A4V4REE3"/>
<sequence>MTVVYQGDFADSIAPQNIGDILSPFGTVLSLSVIVSAGPGFSERVMLGQFLISDTPNIVTEAFLFNTAILTRGDSIDLSFTDYFGAVSDDKFDVPGSPPDLSSVWNEIQRLTGLPITRTITDGTIPASVAYQQEKLQAVYDLATVLDATAYMTSAGTVSMRPNTWPAPVDTISGGDGTLIAVVRGMSNASVRNKLVVRSYAGNGQSVLSSGEITDGPLRTRNSDGTVSPYRSRPQFYSSQFIVTSDQADAFVQNNLSRVSVLRSVKVVVTETFNPLRQVGDVVTVVRKVDQTVTSKFVARVSNIVRTTDATQQTTVTVGQ</sequence>
<protein>
    <recommendedName>
        <fullName evidence="3">DUF5047 domain-containing protein</fullName>
    </recommendedName>
</protein>
<gene>
    <name evidence="1" type="ORF">D4765_14420</name>
</gene>
<evidence type="ECO:0000313" key="2">
    <source>
        <dbReference type="Proteomes" id="UP000306192"/>
    </source>
</evidence>
<organism evidence="1 2">
    <name type="scientific">Subtercola vilae</name>
    <dbReference type="NCBI Taxonomy" id="2056433"/>
    <lineage>
        <taxon>Bacteria</taxon>
        <taxon>Bacillati</taxon>
        <taxon>Actinomycetota</taxon>
        <taxon>Actinomycetes</taxon>
        <taxon>Micrococcales</taxon>
        <taxon>Microbacteriaceae</taxon>
        <taxon>Subtercola</taxon>
    </lineage>
</organism>
<dbReference type="EMBL" id="QYRT01000033">
    <property type="protein sequence ID" value="TIH33674.1"/>
    <property type="molecule type" value="Genomic_DNA"/>
</dbReference>
<name>A0A4V4REE3_9MICO</name>
<dbReference type="Proteomes" id="UP000306192">
    <property type="component" value="Unassembled WGS sequence"/>
</dbReference>